<protein>
    <submittedName>
        <fullName evidence="2">Putative AIG1 domain protein</fullName>
    </submittedName>
</protein>
<reference evidence="2 3" key="1">
    <citation type="submission" date="2013-12" db="EMBL/GenBank/DDBJ databases">
        <authorList>
            <person name="Cubeta M."/>
            <person name="Pakala S."/>
            <person name="Fedorova N."/>
            <person name="Thomas E."/>
            <person name="Dean R."/>
            <person name="Jabaji S."/>
            <person name="Neate S."/>
            <person name="Toda T."/>
            <person name="Tavantzis S."/>
            <person name="Vilgalys R."/>
            <person name="Bharathan N."/>
            <person name="Pakala S."/>
            <person name="Losada L.S."/>
            <person name="Zafar N."/>
            <person name="Nierman W."/>
        </authorList>
    </citation>
    <scope>NUCLEOTIDE SEQUENCE [LARGE SCALE GENOMIC DNA]</scope>
    <source>
        <strain evidence="2 3">123E</strain>
    </source>
</reference>
<comment type="caution">
    <text evidence="2">The sequence shown here is derived from an EMBL/GenBank/DDBJ whole genome shotgun (WGS) entry which is preliminary data.</text>
</comment>
<dbReference type="STRING" id="1423351.A0A074RV35"/>
<evidence type="ECO:0000256" key="1">
    <source>
        <dbReference type="SAM" id="Coils"/>
    </source>
</evidence>
<dbReference type="EMBL" id="AZST01000395">
    <property type="protein sequence ID" value="KEP49185.1"/>
    <property type="molecule type" value="Genomic_DNA"/>
</dbReference>
<evidence type="ECO:0000313" key="3">
    <source>
        <dbReference type="Proteomes" id="UP000027456"/>
    </source>
</evidence>
<dbReference type="OrthoDB" id="3190709at2759"/>
<dbReference type="Proteomes" id="UP000027456">
    <property type="component" value="Unassembled WGS sequence"/>
</dbReference>
<keyword evidence="1" id="KW-0175">Coiled coil</keyword>
<keyword evidence="3" id="KW-1185">Reference proteome</keyword>
<proteinExistence type="predicted"/>
<feature type="coiled-coil region" evidence="1">
    <location>
        <begin position="122"/>
        <end position="192"/>
    </location>
</feature>
<sequence>MLVTVLGEQFLERVTVLIQSQNGVPNDLAEIVQSEDSPLYPLYCNTTKPWATIPYTQDPQPIDHILESYIEVFPRLVPLAAVEAFAQHDGNNWQYSDIPRYLREFFPDDVGPLTASDQADVKTRFSRREDELEKALAQKEEEMKVFKSTHENELKDIQGKGMAERSDLELQRSSLCNTIRDQKAEISELQSRNISGLEASEALKKLNSEKDLEIQLLQGWLEAKDKEVTEIKEDNDRTIRELTEQLQTKEKEVMKLRTNNTTTKKVKNQENEIHHLKAEIRRIGAEYQSFRADMQLEENTEQADIVLALGDINRLVEEFGQTISEHIETHMEYNPPKKLFQSKDLLSMFGQVESDLASKIKQDAYLLLEYATQAVMCDQLYTHLFKPFHPSISDDRNVFVTQIHGQLARQSPQIISGRWRKDAFNSISGSLALGSQDKSSSERIHGLLTGALVALLGKIDGIKPEGVLKEHDKALVKLVTKAEELNQLIKGGVSVLGNFQPIVFSFGRAFQPSHMSEISSRPNKPIRPKTILGTVGLGLTKSYASGGDRKPEETVLCMAKVFGSPK</sequence>
<dbReference type="AlphaFoldDB" id="A0A074RV35"/>
<name>A0A074RV35_9AGAM</name>
<feature type="coiled-coil region" evidence="1">
    <location>
        <begin position="221"/>
        <end position="286"/>
    </location>
</feature>
<accession>A0A074RV35</accession>
<evidence type="ECO:0000313" key="2">
    <source>
        <dbReference type="EMBL" id="KEP49185.1"/>
    </source>
</evidence>
<gene>
    <name evidence="2" type="ORF">V565_106000</name>
</gene>
<organism evidence="2 3">
    <name type="scientific">Rhizoctonia solani 123E</name>
    <dbReference type="NCBI Taxonomy" id="1423351"/>
    <lineage>
        <taxon>Eukaryota</taxon>
        <taxon>Fungi</taxon>
        <taxon>Dikarya</taxon>
        <taxon>Basidiomycota</taxon>
        <taxon>Agaricomycotina</taxon>
        <taxon>Agaricomycetes</taxon>
        <taxon>Cantharellales</taxon>
        <taxon>Ceratobasidiaceae</taxon>
        <taxon>Rhizoctonia</taxon>
    </lineage>
</organism>
<dbReference type="HOGENOM" id="CLU_012628_0_0_1"/>